<keyword evidence="3" id="KW-1185">Reference proteome</keyword>
<dbReference type="Proteomes" id="UP000187209">
    <property type="component" value="Unassembled WGS sequence"/>
</dbReference>
<comment type="caution">
    <text evidence="2">The sequence shown here is derived from an EMBL/GenBank/DDBJ whole genome shotgun (WGS) entry which is preliminary data.</text>
</comment>
<gene>
    <name evidence="2" type="ORF">SteCoe_28901</name>
</gene>
<organism evidence="2 3">
    <name type="scientific">Stentor coeruleus</name>
    <dbReference type="NCBI Taxonomy" id="5963"/>
    <lineage>
        <taxon>Eukaryota</taxon>
        <taxon>Sar</taxon>
        <taxon>Alveolata</taxon>
        <taxon>Ciliophora</taxon>
        <taxon>Postciliodesmatophora</taxon>
        <taxon>Heterotrichea</taxon>
        <taxon>Heterotrichida</taxon>
        <taxon>Stentoridae</taxon>
        <taxon>Stentor</taxon>
    </lineage>
</organism>
<feature type="compositionally biased region" description="Basic and acidic residues" evidence="1">
    <location>
        <begin position="360"/>
        <end position="378"/>
    </location>
</feature>
<accession>A0A1R2B722</accession>
<sequence length="500" mass="60259">MAEQYLLKQASALKTKFSPTSDVKNILIRINEKVVHKFKGKKPELSLQELIDEYLVKLNAGDVDLNLRRAKLREAKRKKRELEAKLMSVTESIDNLGTINETPNKIKINLQDSQIRHEYFEEEKQKAKQQEKKAIEYYQEQKRRKEKLQKHLVEIEQEIKQERNLKQEQKKKQAKEKRKEYKKNLKKMHEKAEMRKKELEEQKSYDVTLKKIKAEKPLFVKLSEQYWKDIEMPELEKRKAELMKKRMMNSISQKQIIDHAKWYDTIKTDHKKKFEQDYKSKSIDRKIQSSDSAFNFWKNKLLEEEKHLREEQRRMQEERLRMIEKKTTYAKLVKQMYLPTIDEEKRKELEKRKEKLLEGQKILKKDPEKSDEKNEWVPHKFKPNPLAPKEKPKREVKSVDYLEYQRKIREDAEKERMDAGVEDDMMKYDFNEQFEGLSDSEKIKMLKKKSKKIEKVIKKKEIAMINNEGTVKGFKYSDDINDMLLSSIKAKLAILEKTKE</sequence>
<proteinExistence type="predicted"/>
<name>A0A1R2B722_9CILI</name>
<evidence type="ECO:0000256" key="1">
    <source>
        <dbReference type="SAM" id="MobiDB-lite"/>
    </source>
</evidence>
<feature type="compositionally biased region" description="Basic and acidic residues" evidence="1">
    <location>
        <begin position="164"/>
        <end position="183"/>
    </location>
</feature>
<evidence type="ECO:0000313" key="3">
    <source>
        <dbReference type="Proteomes" id="UP000187209"/>
    </source>
</evidence>
<protein>
    <submittedName>
        <fullName evidence="2">Uncharacterized protein</fullName>
    </submittedName>
</protein>
<reference evidence="2 3" key="1">
    <citation type="submission" date="2016-11" db="EMBL/GenBank/DDBJ databases">
        <title>The macronuclear genome of Stentor coeruleus: a giant cell with tiny introns.</title>
        <authorList>
            <person name="Slabodnick M."/>
            <person name="Ruby J.G."/>
            <person name="Reiff S.B."/>
            <person name="Swart E.C."/>
            <person name="Gosai S."/>
            <person name="Prabakaran S."/>
            <person name="Witkowska E."/>
            <person name="Larue G.E."/>
            <person name="Fisher S."/>
            <person name="Freeman R.M."/>
            <person name="Gunawardena J."/>
            <person name="Chu W."/>
            <person name="Stover N.A."/>
            <person name="Gregory B.D."/>
            <person name="Nowacki M."/>
            <person name="Derisi J."/>
            <person name="Roy S.W."/>
            <person name="Marshall W.F."/>
            <person name="Sood P."/>
        </authorList>
    </citation>
    <scope>NUCLEOTIDE SEQUENCE [LARGE SCALE GENOMIC DNA]</scope>
    <source>
        <strain evidence="2">WM001</strain>
    </source>
</reference>
<dbReference type="EMBL" id="MPUH01000887">
    <property type="protein sequence ID" value="OMJ72603.1"/>
    <property type="molecule type" value="Genomic_DNA"/>
</dbReference>
<dbReference type="AlphaFoldDB" id="A0A1R2B722"/>
<feature type="region of interest" description="Disordered" evidence="1">
    <location>
        <begin position="164"/>
        <end position="197"/>
    </location>
</feature>
<dbReference type="OrthoDB" id="307010at2759"/>
<evidence type="ECO:0000313" key="2">
    <source>
        <dbReference type="EMBL" id="OMJ72603.1"/>
    </source>
</evidence>
<feature type="region of interest" description="Disordered" evidence="1">
    <location>
        <begin position="360"/>
        <end position="394"/>
    </location>
</feature>